<accession>A0A0F9PCN3</accession>
<dbReference type="AlphaFoldDB" id="A0A0F9PCN3"/>
<name>A0A0F9PCN3_9ZZZZ</name>
<proteinExistence type="predicted"/>
<reference evidence="2" key="1">
    <citation type="journal article" date="2015" name="Nature">
        <title>Complex archaea that bridge the gap between prokaryotes and eukaryotes.</title>
        <authorList>
            <person name="Spang A."/>
            <person name="Saw J.H."/>
            <person name="Jorgensen S.L."/>
            <person name="Zaremba-Niedzwiedzka K."/>
            <person name="Martijn J."/>
            <person name="Lind A.E."/>
            <person name="van Eijk R."/>
            <person name="Schleper C."/>
            <person name="Guy L."/>
            <person name="Ettema T.J."/>
        </authorList>
    </citation>
    <scope>NUCLEOTIDE SEQUENCE</scope>
</reference>
<evidence type="ECO:0000313" key="2">
    <source>
        <dbReference type="EMBL" id="KKN29585.1"/>
    </source>
</evidence>
<dbReference type="EMBL" id="LAZR01002475">
    <property type="protein sequence ID" value="KKN29585.1"/>
    <property type="molecule type" value="Genomic_DNA"/>
</dbReference>
<keyword evidence="1" id="KW-0175">Coiled coil</keyword>
<feature type="coiled-coil region" evidence="1">
    <location>
        <begin position="7"/>
        <end position="44"/>
    </location>
</feature>
<comment type="caution">
    <text evidence="2">The sequence shown here is derived from an EMBL/GenBank/DDBJ whole genome shotgun (WGS) entry which is preliminary data.</text>
</comment>
<organism evidence="2">
    <name type="scientific">marine sediment metagenome</name>
    <dbReference type="NCBI Taxonomy" id="412755"/>
    <lineage>
        <taxon>unclassified sequences</taxon>
        <taxon>metagenomes</taxon>
        <taxon>ecological metagenomes</taxon>
    </lineage>
</organism>
<protein>
    <submittedName>
        <fullName evidence="2">Uncharacterized protein</fullName>
    </submittedName>
</protein>
<evidence type="ECO:0000256" key="1">
    <source>
        <dbReference type="SAM" id="Coils"/>
    </source>
</evidence>
<sequence>MEIVEIIENYTAKLRDFKVKEAELNRLRDKHERLMEKYREAGYKLKYPHWIENYLTPLAKELIKHFPDADFDTMGPFGMDCETTISIHGEDGTLLAFLEFIPGNLDVGELFLRDYTIDNGLFSKGTIAEMNGANHPSIPIPQDATIEWFMEKIKYFQGTTKAWTSSKLA</sequence>
<gene>
    <name evidence="2" type="ORF">LCGC14_0842530</name>
</gene>